<dbReference type="EMBL" id="GL945438">
    <property type="protein sequence ID" value="EGO21981.1"/>
    <property type="molecule type" value="Genomic_DNA"/>
</dbReference>
<reference evidence="1" key="1">
    <citation type="submission" date="2011-04" db="EMBL/GenBank/DDBJ databases">
        <title>Evolution of plant cell wall degrading machinery underlies the functional diversity of forest fungi.</title>
        <authorList>
            <consortium name="US DOE Joint Genome Institute (JGI-PGF)"/>
            <person name="Eastwood D.C."/>
            <person name="Floudas D."/>
            <person name="Binder M."/>
            <person name="Majcherczyk A."/>
            <person name="Schneider P."/>
            <person name="Aerts A."/>
            <person name="Asiegbu F.O."/>
            <person name="Baker S.E."/>
            <person name="Barry K."/>
            <person name="Bendiksby M."/>
            <person name="Blumentritt M."/>
            <person name="Coutinho P.M."/>
            <person name="Cullen D."/>
            <person name="Cullen D."/>
            <person name="Gathman A."/>
            <person name="Goodell B."/>
            <person name="Henrissat B."/>
            <person name="Ihrmark K."/>
            <person name="Kauserud H."/>
            <person name="Kohler A."/>
            <person name="LaButti K."/>
            <person name="Lapidus A."/>
            <person name="Lavin J.L."/>
            <person name="Lee Y.-H."/>
            <person name="Lindquist E."/>
            <person name="Lilly W."/>
            <person name="Lucas S."/>
            <person name="Morin E."/>
            <person name="Murat C."/>
            <person name="Oguiza J.A."/>
            <person name="Park J."/>
            <person name="Pisabarro A.G."/>
            <person name="Riley R."/>
            <person name="Rosling A."/>
            <person name="Salamov A."/>
            <person name="Schmidt O."/>
            <person name="Schmutz J."/>
            <person name="Skrede I."/>
            <person name="Stenlid J."/>
            <person name="Wiebenga A."/>
            <person name="Xie X."/>
            <person name="Kues U."/>
            <person name="Hibbett D.S."/>
            <person name="Hoffmeister D."/>
            <person name="Hogberg N."/>
            <person name="Martin F."/>
            <person name="Grigoriev I.V."/>
            <person name="Watkinson S.C."/>
        </authorList>
    </citation>
    <scope>NUCLEOTIDE SEQUENCE</scope>
    <source>
        <strain evidence="1">S7.9</strain>
    </source>
</reference>
<protein>
    <submittedName>
        <fullName evidence="1">Uncharacterized protein</fullName>
    </submittedName>
</protein>
<dbReference type="GeneID" id="18810443"/>
<gene>
    <name evidence="1" type="ORF">SERLADRAFT_372614</name>
</gene>
<proteinExistence type="predicted"/>
<evidence type="ECO:0000313" key="1">
    <source>
        <dbReference type="EMBL" id="EGO21981.1"/>
    </source>
</evidence>
<accession>F8P5U4</accession>
<dbReference type="OrthoDB" id="3208495at2759"/>
<dbReference type="Pfam" id="PF18759">
    <property type="entry name" value="Plavaka"/>
    <property type="match status" value="1"/>
</dbReference>
<organism>
    <name type="scientific">Serpula lacrymans var. lacrymans (strain S7.9)</name>
    <name type="common">Dry rot fungus</name>
    <dbReference type="NCBI Taxonomy" id="578457"/>
    <lineage>
        <taxon>Eukaryota</taxon>
        <taxon>Fungi</taxon>
        <taxon>Dikarya</taxon>
        <taxon>Basidiomycota</taxon>
        <taxon>Agaricomycotina</taxon>
        <taxon>Agaricomycetes</taxon>
        <taxon>Agaricomycetidae</taxon>
        <taxon>Boletales</taxon>
        <taxon>Coniophorineae</taxon>
        <taxon>Serpulaceae</taxon>
        <taxon>Serpula</taxon>
    </lineage>
</organism>
<dbReference type="RefSeq" id="XP_007321767.1">
    <property type="nucleotide sequence ID" value="XM_007321705.1"/>
</dbReference>
<name>F8P5U4_SERL9</name>
<dbReference type="Proteomes" id="UP000008064">
    <property type="component" value="Unassembled WGS sequence"/>
</dbReference>
<dbReference type="AlphaFoldDB" id="F8P5U4"/>
<dbReference type="HOGENOM" id="CLU_002498_2_0_1"/>
<dbReference type="KEGG" id="sla:SERLADRAFT_372614"/>
<sequence>MSLDAICDAPNLKADMTEQAVLPQQRDRENPFCEENGWQKSVVKIRFPKEKKKWAQEDDAPELEIPGVHHRSLVDIISGVFEDEVFKTYHTTPFHQYWKPSDDSDHTVRLYSEAYSSDAYIDAYNEVNNLPREPGDELEHTVASLMLWSDFTHLANFGNASIWPFYMLLGNQSKYTRGKPTSMACHHLAYIPTLPDDIQEVYVSLFGEAATSAVLTHCKRELMHAIWELLMDKKFMHAYRHGIIICCGDRITRQVFPRFFTYLADYPEKILLASIKFLGNCPCPRCYVRKSEVHKMGKKKDMTCRRKSRVDDNMRRNKVNLARELIFQHGIPINSERIESVLGEHSVVPTRNAFSERLYEFGVNFFDLFVVDLLHEFELGVWKAIFTHLMRILYAKGGDAIQELNKRYCLVPTFGRGTIRRFHKNASAMKKLAARDFEDLLQVGPPSGV</sequence>
<dbReference type="InterPro" id="IPR041078">
    <property type="entry name" value="Plavaka"/>
</dbReference>